<accession>A0A316TLZ7</accession>
<dbReference type="Pfam" id="PF11361">
    <property type="entry name" value="DUF3159"/>
    <property type="match status" value="1"/>
</dbReference>
<dbReference type="EMBL" id="QGDD01000002">
    <property type="protein sequence ID" value="PWN04035.1"/>
    <property type="molecule type" value="Genomic_DNA"/>
</dbReference>
<keyword evidence="1" id="KW-0812">Transmembrane</keyword>
<organism evidence="2 3">
    <name type="scientific">Nocardioides silvaticus</name>
    <dbReference type="NCBI Taxonomy" id="2201891"/>
    <lineage>
        <taxon>Bacteria</taxon>
        <taxon>Bacillati</taxon>
        <taxon>Actinomycetota</taxon>
        <taxon>Actinomycetes</taxon>
        <taxon>Propionibacteriales</taxon>
        <taxon>Nocardioidaceae</taxon>
        <taxon>Nocardioides</taxon>
    </lineage>
</organism>
<keyword evidence="1" id="KW-0472">Membrane</keyword>
<sequence>MLEAAIPGIIFTAIWLPTKELEAALVASLAVAGAALLLRIVQRSSTQYVFNAIFGIGLGWVFVRWAESSGGSESDQALAFFLPGILISLGYTVVMGASCLIGWPVLGFMLGVATEDATGWHENKQVVRLCSRLTWVMLLPGAIGVLLQGPVWLLGHYDRIDTDVAVVIIAVLRTGLGWALRIGSWALMIWLLARNATPLEAPEGKAAESS</sequence>
<feature type="transmembrane region" description="Helical" evidence="1">
    <location>
        <begin position="133"/>
        <end position="153"/>
    </location>
</feature>
<comment type="caution">
    <text evidence="2">The sequence shown here is derived from an EMBL/GenBank/DDBJ whole genome shotgun (WGS) entry which is preliminary data.</text>
</comment>
<protein>
    <submittedName>
        <fullName evidence="2">DUF3159 domain-containing protein</fullName>
    </submittedName>
</protein>
<dbReference type="OrthoDB" id="5244221at2"/>
<keyword evidence="3" id="KW-1185">Reference proteome</keyword>
<feature type="transmembrane region" description="Helical" evidence="1">
    <location>
        <begin position="23"/>
        <end position="41"/>
    </location>
</feature>
<keyword evidence="1" id="KW-1133">Transmembrane helix</keyword>
<feature type="transmembrane region" description="Helical" evidence="1">
    <location>
        <begin position="48"/>
        <end position="66"/>
    </location>
</feature>
<feature type="transmembrane region" description="Helical" evidence="1">
    <location>
        <begin position="86"/>
        <end position="112"/>
    </location>
</feature>
<dbReference type="AlphaFoldDB" id="A0A316TLZ7"/>
<dbReference type="Proteomes" id="UP000245507">
    <property type="component" value="Unassembled WGS sequence"/>
</dbReference>
<dbReference type="InterPro" id="IPR016566">
    <property type="entry name" value="UCP010219"/>
</dbReference>
<evidence type="ECO:0000313" key="2">
    <source>
        <dbReference type="EMBL" id="PWN04035.1"/>
    </source>
</evidence>
<evidence type="ECO:0000256" key="1">
    <source>
        <dbReference type="SAM" id="Phobius"/>
    </source>
</evidence>
<name>A0A316TLZ7_9ACTN</name>
<reference evidence="2 3" key="1">
    <citation type="submission" date="2018-05" db="EMBL/GenBank/DDBJ databases">
        <title>Nocardioides silvaticus genome.</title>
        <authorList>
            <person name="Li C."/>
            <person name="Wang G."/>
        </authorList>
    </citation>
    <scope>NUCLEOTIDE SEQUENCE [LARGE SCALE GENOMIC DNA]</scope>
    <source>
        <strain evidence="2 3">CCTCC AB 2018079</strain>
    </source>
</reference>
<evidence type="ECO:0000313" key="3">
    <source>
        <dbReference type="Proteomes" id="UP000245507"/>
    </source>
</evidence>
<gene>
    <name evidence="2" type="ORF">DJ010_06105</name>
</gene>
<feature type="transmembrane region" description="Helical" evidence="1">
    <location>
        <begin position="165"/>
        <end position="193"/>
    </location>
</feature>
<proteinExistence type="predicted"/>